<accession>A0A7C8U5N9</accession>
<name>A0A7C8U5N9_ORBOL</name>
<organism evidence="2 3">
    <name type="scientific">Orbilia oligospora</name>
    <name type="common">Nematode-trapping fungus</name>
    <name type="synonym">Arthrobotrys oligospora</name>
    <dbReference type="NCBI Taxonomy" id="2813651"/>
    <lineage>
        <taxon>Eukaryota</taxon>
        <taxon>Fungi</taxon>
        <taxon>Dikarya</taxon>
        <taxon>Ascomycota</taxon>
        <taxon>Pezizomycotina</taxon>
        <taxon>Orbiliomycetes</taxon>
        <taxon>Orbiliales</taxon>
        <taxon>Orbiliaceae</taxon>
        <taxon>Orbilia</taxon>
    </lineage>
</organism>
<feature type="compositionally biased region" description="Polar residues" evidence="1">
    <location>
        <begin position="67"/>
        <end position="77"/>
    </location>
</feature>
<feature type="region of interest" description="Disordered" evidence="1">
    <location>
        <begin position="56"/>
        <end position="77"/>
    </location>
</feature>
<dbReference type="Proteomes" id="UP000472727">
    <property type="component" value="Unassembled WGS sequence"/>
</dbReference>
<sequence length="77" mass="9283">MNRYTYYNSDLDAFELYHLEYAYLNLHARPPAFHMHSRNPNRSFSRYINSVYRIPGQKSFSKHPRNPESNLQTNTML</sequence>
<evidence type="ECO:0000313" key="2">
    <source>
        <dbReference type="EMBL" id="KAF3196142.1"/>
    </source>
</evidence>
<evidence type="ECO:0000313" key="3">
    <source>
        <dbReference type="Proteomes" id="UP000472727"/>
    </source>
</evidence>
<reference evidence="2 3" key="1">
    <citation type="submission" date="2019-06" db="EMBL/GenBank/DDBJ databases">
        <authorList>
            <person name="Palmer J.M."/>
        </authorList>
    </citation>
    <scope>NUCLEOTIDE SEQUENCE [LARGE SCALE GENOMIC DNA]</scope>
    <source>
        <strain evidence="2 3">TWF106</strain>
    </source>
</reference>
<evidence type="ECO:0000256" key="1">
    <source>
        <dbReference type="SAM" id="MobiDB-lite"/>
    </source>
</evidence>
<dbReference type="EMBL" id="WIWS01000240">
    <property type="protein sequence ID" value="KAF3196142.1"/>
    <property type="molecule type" value="Genomic_DNA"/>
</dbReference>
<protein>
    <submittedName>
        <fullName evidence="2">Uncharacterized protein</fullName>
    </submittedName>
</protein>
<proteinExistence type="predicted"/>
<gene>
    <name evidence="2" type="ORF">TWF106_005360</name>
</gene>
<comment type="caution">
    <text evidence="2">The sequence shown here is derived from an EMBL/GenBank/DDBJ whole genome shotgun (WGS) entry which is preliminary data.</text>
</comment>
<dbReference type="AlphaFoldDB" id="A0A7C8U5N9"/>